<proteinExistence type="predicted"/>
<keyword evidence="3" id="KW-1185">Reference proteome</keyword>
<feature type="transmembrane region" description="Helical" evidence="1">
    <location>
        <begin position="55"/>
        <end position="85"/>
    </location>
</feature>
<keyword evidence="1" id="KW-0472">Membrane</keyword>
<evidence type="ECO:0000313" key="3">
    <source>
        <dbReference type="Proteomes" id="UP001283361"/>
    </source>
</evidence>
<keyword evidence="1" id="KW-1133">Transmembrane helix</keyword>
<protein>
    <submittedName>
        <fullName evidence="2">Uncharacterized protein</fullName>
    </submittedName>
</protein>
<comment type="caution">
    <text evidence="2">The sequence shown here is derived from an EMBL/GenBank/DDBJ whole genome shotgun (WGS) entry which is preliminary data.</text>
</comment>
<keyword evidence="1" id="KW-0812">Transmembrane</keyword>
<sequence>MRTGSRIDSNGGIYLHQELDYMLREIRGPDIITSLAAGRSSNNGSQQQSTERPQIAPLVSVAILETFLLVVNFAVCCSVSLMGIFTNLANIIVFSKMGFSVNSNMPFLALSVFDLLVSQTALVS</sequence>
<dbReference type="Proteomes" id="UP001283361">
    <property type="component" value="Unassembled WGS sequence"/>
</dbReference>
<accession>A0AAE1DUR1</accession>
<name>A0AAE1DUR1_9GAST</name>
<evidence type="ECO:0000313" key="2">
    <source>
        <dbReference type="EMBL" id="KAK3782278.1"/>
    </source>
</evidence>
<gene>
    <name evidence="2" type="ORF">RRG08_046389</name>
</gene>
<dbReference type="EMBL" id="JAWDGP010002520">
    <property type="protein sequence ID" value="KAK3782278.1"/>
    <property type="molecule type" value="Genomic_DNA"/>
</dbReference>
<evidence type="ECO:0000256" key="1">
    <source>
        <dbReference type="SAM" id="Phobius"/>
    </source>
</evidence>
<dbReference type="AlphaFoldDB" id="A0AAE1DUR1"/>
<reference evidence="2" key="1">
    <citation type="journal article" date="2023" name="G3 (Bethesda)">
        <title>A reference genome for the long-term kleptoplast-retaining sea slug Elysia crispata morphotype clarki.</title>
        <authorList>
            <person name="Eastman K.E."/>
            <person name="Pendleton A.L."/>
            <person name="Shaikh M.A."/>
            <person name="Suttiyut T."/>
            <person name="Ogas R."/>
            <person name="Tomko P."/>
            <person name="Gavelis G."/>
            <person name="Widhalm J.R."/>
            <person name="Wisecaver J.H."/>
        </authorList>
    </citation>
    <scope>NUCLEOTIDE SEQUENCE</scope>
    <source>
        <strain evidence="2">ECLA1</strain>
    </source>
</reference>
<organism evidence="2 3">
    <name type="scientific">Elysia crispata</name>
    <name type="common">lettuce slug</name>
    <dbReference type="NCBI Taxonomy" id="231223"/>
    <lineage>
        <taxon>Eukaryota</taxon>
        <taxon>Metazoa</taxon>
        <taxon>Spiralia</taxon>
        <taxon>Lophotrochozoa</taxon>
        <taxon>Mollusca</taxon>
        <taxon>Gastropoda</taxon>
        <taxon>Heterobranchia</taxon>
        <taxon>Euthyneura</taxon>
        <taxon>Panpulmonata</taxon>
        <taxon>Sacoglossa</taxon>
        <taxon>Placobranchoidea</taxon>
        <taxon>Plakobranchidae</taxon>
        <taxon>Elysia</taxon>
    </lineage>
</organism>